<organism evidence="2 3">
    <name type="scientific">Luteimonas salinisoli</name>
    <dbReference type="NCBI Taxonomy" id="2752307"/>
    <lineage>
        <taxon>Bacteria</taxon>
        <taxon>Pseudomonadati</taxon>
        <taxon>Pseudomonadota</taxon>
        <taxon>Gammaproteobacteria</taxon>
        <taxon>Lysobacterales</taxon>
        <taxon>Lysobacteraceae</taxon>
        <taxon>Luteimonas</taxon>
    </lineage>
</organism>
<evidence type="ECO:0000256" key="1">
    <source>
        <dbReference type="SAM" id="MobiDB-lite"/>
    </source>
</evidence>
<proteinExistence type="predicted"/>
<evidence type="ECO:0000313" key="3">
    <source>
        <dbReference type="Proteomes" id="UP000578091"/>
    </source>
</evidence>
<comment type="caution">
    <text evidence="2">The sequence shown here is derived from an EMBL/GenBank/DDBJ whole genome shotgun (WGS) entry which is preliminary data.</text>
</comment>
<feature type="non-terminal residue" evidence="2">
    <location>
        <position position="1"/>
    </location>
</feature>
<accession>A0A853JAK0</accession>
<name>A0A853JAK0_9GAMM</name>
<gene>
    <name evidence="2" type="ORF">H0E84_05295</name>
</gene>
<keyword evidence="3" id="KW-1185">Reference proteome</keyword>
<dbReference type="AlphaFoldDB" id="A0A853JAK0"/>
<dbReference type="Proteomes" id="UP000578091">
    <property type="component" value="Unassembled WGS sequence"/>
</dbReference>
<dbReference type="RefSeq" id="WP_219339605.1">
    <property type="nucleotide sequence ID" value="NZ_JACCKA010000039.1"/>
</dbReference>
<feature type="region of interest" description="Disordered" evidence="1">
    <location>
        <begin position="85"/>
        <end position="113"/>
    </location>
</feature>
<dbReference type="EMBL" id="JACCKA010000039">
    <property type="protein sequence ID" value="NZA25792.1"/>
    <property type="molecule type" value="Genomic_DNA"/>
</dbReference>
<feature type="compositionally biased region" description="Acidic residues" evidence="1">
    <location>
        <begin position="99"/>
        <end position="113"/>
    </location>
</feature>
<evidence type="ECO:0000313" key="2">
    <source>
        <dbReference type="EMBL" id="NZA25792.1"/>
    </source>
</evidence>
<feature type="compositionally biased region" description="Basic and acidic residues" evidence="1">
    <location>
        <begin position="85"/>
        <end position="98"/>
    </location>
</feature>
<protein>
    <submittedName>
        <fullName evidence="2">Uncharacterized protein</fullName>
    </submittedName>
</protein>
<sequence>AVALLTLAALGATFVWTPGSSGSGAAPRGIVAEPLPPAQAPAAVYDQDTALLTHPDFELLAVDGGEAAARDPAFHAWLAALLERGGENDVPRPQRDETPADTDESSLEADDAP</sequence>
<reference evidence="2 3" key="1">
    <citation type="submission" date="2020-07" db="EMBL/GenBank/DDBJ databases">
        <title>Luteimonas sp. SJ-92.</title>
        <authorList>
            <person name="Huang X.-X."/>
            <person name="Xu L."/>
            <person name="Sun J.-Q."/>
        </authorList>
    </citation>
    <scope>NUCLEOTIDE SEQUENCE [LARGE SCALE GENOMIC DNA]</scope>
    <source>
        <strain evidence="2 3">SJ-92</strain>
    </source>
</reference>